<evidence type="ECO:0000259" key="1">
    <source>
        <dbReference type="Pfam" id="PF08241"/>
    </source>
</evidence>
<dbReference type="GO" id="GO:0008757">
    <property type="term" value="F:S-adenosylmethionine-dependent methyltransferase activity"/>
    <property type="evidence" value="ECO:0007669"/>
    <property type="project" value="InterPro"/>
</dbReference>
<name>A0A1F6MCI1_9BACT</name>
<dbReference type="InterPro" id="IPR013216">
    <property type="entry name" value="Methyltransf_11"/>
</dbReference>
<dbReference type="Gene3D" id="3.40.50.150">
    <property type="entry name" value="Vaccinia Virus protein VP39"/>
    <property type="match status" value="1"/>
</dbReference>
<dbReference type="EMBL" id="MFQA01000006">
    <property type="protein sequence ID" value="OGH69319.1"/>
    <property type="molecule type" value="Genomic_DNA"/>
</dbReference>
<accession>A0A1F6MCI1</accession>
<dbReference type="PANTHER" id="PTHR43861:SF1">
    <property type="entry name" value="TRANS-ACONITATE 2-METHYLTRANSFERASE"/>
    <property type="match status" value="1"/>
</dbReference>
<feature type="domain" description="Methyltransferase type 11" evidence="1">
    <location>
        <begin position="48"/>
        <end position="141"/>
    </location>
</feature>
<organism evidence="2 3">
    <name type="scientific">Candidatus Magasanikbacteria bacterium RIFCSPHIGHO2_02_FULL_45_10</name>
    <dbReference type="NCBI Taxonomy" id="1798679"/>
    <lineage>
        <taxon>Bacteria</taxon>
        <taxon>Candidatus Magasanikiibacteriota</taxon>
    </lineage>
</organism>
<evidence type="ECO:0000313" key="3">
    <source>
        <dbReference type="Proteomes" id="UP000176413"/>
    </source>
</evidence>
<dbReference type="CDD" id="cd02440">
    <property type="entry name" value="AdoMet_MTases"/>
    <property type="match status" value="1"/>
</dbReference>
<protein>
    <recommendedName>
        <fullName evidence="1">Methyltransferase type 11 domain-containing protein</fullName>
    </recommendedName>
</protein>
<reference evidence="2 3" key="1">
    <citation type="journal article" date="2016" name="Nat. Commun.">
        <title>Thousands of microbial genomes shed light on interconnected biogeochemical processes in an aquifer system.</title>
        <authorList>
            <person name="Anantharaman K."/>
            <person name="Brown C.T."/>
            <person name="Hug L.A."/>
            <person name="Sharon I."/>
            <person name="Castelle C.J."/>
            <person name="Probst A.J."/>
            <person name="Thomas B.C."/>
            <person name="Singh A."/>
            <person name="Wilkins M.J."/>
            <person name="Karaoz U."/>
            <person name="Brodie E.L."/>
            <person name="Williams K.H."/>
            <person name="Hubbard S.S."/>
            <person name="Banfield J.F."/>
        </authorList>
    </citation>
    <scope>NUCLEOTIDE SEQUENCE [LARGE SCALE GENOMIC DNA]</scope>
</reference>
<dbReference type="Pfam" id="PF08241">
    <property type="entry name" value="Methyltransf_11"/>
    <property type="match status" value="1"/>
</dbReference>
<dbReference type="InterPro" id="IPR029063">
    <property type="entry name" value="SAM-dependent_MTases_sf"/>
</dbReference>
<sequence>MSKKINTSWGSEADWYSELLNQEGTYQKEVILPNLFRLAAVKKGQRVLELGCGTGFFCRAFAEAGAQVVGVDIGRELISKAESIANPSVSYRVASADSVPFIASASIDCIIIVLSLQNIENAGQVIKESLRVLKPSGRVLIVLNHPAFRIPGSSSWGWDEKNIVQYRRLDRYLSEMKAPIQMHPGADPKKITWSFHRPLQFYFKLFSKNGFSVVRLEEWSSHTKTPHGPRADAENRARAEFPLFMCLELRKTP</sequence>
<dbReference type="SUPFAM" id="SSF53335">
    <property type="entry name" value="S-adenosyl-L-methionine-dependent methyltransferases"/>
    <property type="match status" value="1"/>
</dbReference>
<dbReference type="Proteomes" id="UP000176413">
    <property type="component" value="Unassembled WGS sequence"/>
</dbReference>
<dbReference type="AlphaFoldDB" id="A0A1F6MCI1"/>
<comment type="caution">
    <text evidence="2">The sequence shown here is derived from an EMBL/GenBank/DDBJ whole genome shotgun (WGS) entry which is preliminary data.</text>
</comment>
<dbReference type="PANTHER" id="PTHR43861">
    <property type="entry name" value="TRANS-ACONITATE 2-METHYLTRANSFERASE-RELATED"/>
    <property type="match status" value="1"/>
</dbReference>
<proteinExistence type="predicted"/>
<gene>
    <name evidence="2" type="ORF">A3D53_00975</name>
</gene>
<evidence type="ECO:0000313" key="2">
    <source>
        <dbReference type="EMBL" id="OGH69319.1"/>
    </source>
</evidence>